<keyword evidence="1" id="KW-0472">Membrane</keyword>
<feature type="transmembrane region" description="Helical" evidence="1">
    <location>
        <begin position="176"/>
        <end position="194"/>
    </location>
</feature>
<dbReference type="OrthoDB" id="9810270at2"/>
<dbReference type="PANTHER" id="PTHR42709:SF11">
    <property type="entry name" value="DEDA FAMILY PROTEIN"/>
    <property type="match status" value="1"/>
</dbReference>
<protein>
    <submittedName>
        <fullName evidence="3">Cytochrome B561</fullName>
    </submittedName>
</protein>
<feature type="domain" description="VTT" evidence="2">
    <location>
        <begin position="39"/>
        <end position="159"/>
    </location>
</feature>
<evidence type="ECO:0000313" key="4">
    <source>
        <dbReference type="Proteomes" id="UP000243180"/>
    </source>
</evidence>
<dbReference type="InterPro" id="IPR051311">
    <property type="entry name" value="DedA_domain"/>
</dbReference>
<keyword evidence="4" id="KW-1185">Reference proteome</keyword>
<sequence>MFHPIRRLYDWVLSLAHHRHAPLALFLLAFAESSFFPIPPDVLLIALALGIPARAFRLALITTIGSVLGGLAGYAIGYGFMASAGQWILDVYHFHEQFEKIRALYLDYDIWAVAIAGFTPIPYKVFTIAAGAFDMDVWRFALASLFSRGARFFLLAWLIHHYGAAIRVFIDRYFNMLTLLFMVLLVGFFVLIAMW</sequence>
<feature type="transmembrane region" description="Helical" evidence="1">
    <location>
        <begin position="110"/>
        <end position="132"/>
    </location>
</feature>
<dbReference type="Pfam" id="PF09335">
    <property type="entry name" value="VTT_dom"/>
    <property type="match status" value="1"/>
</dbReference>
<dbReference type="InParanoid" id="A0A1B4XEZ1"/>
<gene>
    <name evidence="3" type="ORF">SCL_1053</name>
</gene>
<feature type="transmembrane region" description="Helical" evidence="1">
    <location>
        <begin position="23"/>
        <end position="51"/>
    </location>
</feature>
<dbReference type="AlphaFoldDB" id="A0A1B4XEZ1"/>
<dbReference type="PANTHER" id="PTHR42709">
    <property type="entry name" value="ALKALINE PHOSPHATASE LIKE PROTEIN"/>
    <property type="match status" value="1"/>
</dbReference>
<dbReference type="Proteomes" id="UP000243180">
    <property type="component" value="Chromosome"/>
</dbReference>
<proteinExistence type="predicted"/>
<dbReference type="InterPro" id="IPR032816">
    <property type="entry name" value="VTT_dom"/>
</dbReference>
<feature type="transmembrane region" description="Helical" evidence="1">
    <location>
        <begin position="58"/>
        <end position="81"/>
    </location>
</feature>
<dbReference type="RefSeq" id="WP_096360240.1">
    <property type="nucleotide sequence ID" value="NZ_AP014879.1"/>
</dbReference>
<keyword evidence="1" id="KW-1133">Transmembrane helix</keyword>
<accession>A0A1B4XEZ1</accession>
<evidence type="ECO:0000313" key="3">
    <source>
        <dbReference type="EMBL" id="BAV33368.1"/>
    </source>
</evidence>
<evidence type="ECO:0000259" key="2">
    <source>
        <dbReference type="Pfam" id="PF09335"/>
    </source>
</evidence>
<dbReference type="EMBL" id="AP014879">
    <property type="protein sequence ID" value="BAV33368.1"/>
    <property type="molecule type" value="Genomic_DNA"/>
</dbReference>
<dbReference type="GO" id="GO:0005886">
    <property type="term" value="C:plasma membrane"/>
    <property type="evidence" value="ECO:0007669"/>
    <property type="project" value="TreeGrafter"/>
</dbReference>
<keyword evidence="1" id="KW-0812">Transmembrane</keyword>
<dbReference type="KEGG" id="slim:SCL_1053"/>
<evidence type="ECO:0000256" key="1">
    <source>
        <dbReference type="SAM" id="Phobius"/>
    </source>
</evidence>
<name>A0A1B4XEZ1_9GAMM</name>
<organism evidence="3 4">
    <name type="scientific">Sulfuricaulis limicola</name>
    <dbReference type="NCBI Taxonomy" id="1620215"/>
    <lineage>
        <taxon>Bacteria</taxon>
        <taxon>Pseudomonadati</taxon>
        <taxon>Pseudomonadota</taxon>
        <taxon>Gammaproteobacteria</taxon>
        <taxon>Acidiferrobacterales</taxon>
        <taxon>Acidiferrobacteraceae</taxon>
        <taxon>Sulfuricaulis</taxon>
    </lineage>
</organism>
<reference evidence="3 4" key="1">
    <citation type="submission" date="2015-05" db="EMBL/GenBank/DDBJ databases">
        <title>Complete genome sequence of a sulfur-oxidizing gammaproteobacterium strain HA5.</title>
        <authorList>
            <person name="Miura A."/>
            <person name="Kojima H."/>
            <person name="Fukui M."/>
        </authorList>
    </citation>
    <scope>NUCLEOTIDE SEQUENCE [LARGE SCALE GENOMIC DNA]</scope>
    <source>
        <strain evidence="3 4">HA5</strain>
    </source>
</reference>